<feature type="DNA-binding region" description="H-T-H motif" evidence="2">
    <location>
        <begin position="40"/>
        <end position="59"/>
    </location>
</feature>
<keyword evidence="5" id="KW-1185">Reference proteome</keyword>
<evidence type="ECO:0000313" key="4">
    <source>
        <dbReference type="EMBL" id="MEU2124871.1"/>
    </source>
</evidence>
<keyword evidence="1 2" id="KW-0238">DNA-binding</keyword>
<dbReference type="SUPFAM" id="SSF46689">
    <property type="entry name" value="Homeodomain-like"/>
    <property type="match status" value="1"/>
</dbReference>
<reference evidence="4 5" key="1">
    <citation type="submission" date="2024-06" db="EMBL/GenBank/DDBJ databases">
        <title>The Natural Products Discovery Center: Release of the First 8490 Sequenced Strains for Exploring Actinobacteria Biosynthetic Diversity.</title>
        <authorList>
            <person name="Kalkreuter E."/>
            <person name="Kautsar S.A."/>
            <person name="Yang D."/>
            <person name="Bader C.D."/>
            <person name="Teijaro C.N."/>
            <person name="Fluegel L."/>
            <person name="Davis C.M."/>
            <person name="Simpson J.R."/>
            <person name="Lauterbach L."/>
            <person name="Steele A.D."/>
            <person name="Gui C."/>
            <person name="Meng S."/>
            <person name="Li G."/>
            <person name="Viehrig K."/>
            <person name="Ye F."/>
            <person name="Su P."/>
            <person name="Kiefer A.F."/>
            <person name="Nichols A."/>
            <person name="Cepeda A.J."/>
            <person name="Yan W."/>
            <person name="Fan B."/>
            <person name="Jiang Y."/>
            <person name="Adhikari A."/>
            <person name="Zheng C.-J."/>
            <person name="Schuster L."/>
            <person name="Cowan T.M."/>
            <person name="Smanski M.J."/>
            <person name="Chevrette M.G."/>
            <person name="De Carvalho L.P.S."/>
            <person name="Shen B."/>
        </authorList>
    </citation>
    <scope>NUCLEOTIDE SEQUENCE [LARGE SCALE GENOMIC DNA]</scope>
    <source>
        <strain evidence="4 5">NPDC019434</strain>
    </source>
</reference>
<evidence type="ECO:0000256" key="1">
    <source>
        <dbReference type="ARBA" id="ARBA00023125"/>
    </source>
</evidence>
<protein>
    <submittedName>
        <fullName evidence="4">TetR/AcrR family transcriptional regulator</fullName>
    </submittedName>
</protein>
<proteinExistence type="predicted"/>
<dbReference type="PANTHER" id="PTHR30055:SF209">
    <property type="entry name" value="POSSIBLE TRANSCRIPTIONAL REGULATORY PROTEIN (PROBABLY TETR-FAMILY)"/>
    <property type="match status" value="1"/>
</dbReference>
<dbReference type="RefSeq" id="WP_063020077.1">
    <property type="nucleotide sequence ID" value="NZ_JBEYBM010000004.1"/>
</dbReference>
<evidence type="ECO:0000313" key="5">
    <source>
        <dbReference type="Proteomes" id="UP001550535"/>
    </source>
</evidence>
<gene>
    <name evidence="4" type="ORF">ABZ507_23945</name>
</gene>
<dbReference type="Pfam" id="PF00440">
    <property type="entry name" value="TetR_N"/>
    <property type="match status" value="1"/>
</dbReference>
<dbReference type="Proteomes" id="UP001550535">
    <property type="component" value="Unassembled WGS sequence"/>
</dbReference>
<sequence length="206" mass="22450">MSTPKLWRGQTLQDRSGDRREQLLDVAFDLLGTAGSAAVTMRAVTRLANLSPRYFYESFDSREELLTAVYDRVEDGLRERLDELPGGADLPTAVRTALEACASYFEADPRRARVLLREPLADDTLRRHSLRRASAMTRTLAVALGPETTALLPADESSITLAGTALSGALVALYLDWVDGRLEVPRERLAEAATGLVLAVSLAVGH</sequence>
<dbReference type="EMBL" id="JBEYBR010000069">
    <property type="protein sequence ID" value="MEU2124871.1"/>
    <property type="molecule type" value="Genomic_DNA"/>
</dbReference>
<name>A0ABV2XGF6_9NOCA</name>
<dbReference type="Gene3D" id="1.10.357.10">
    <property type="entry name" value="Tetracycline Repressor, domain 2"/>
    <property type="match status" value="1"/>
</dbReference>
<dbReference type="PROSITE" id="PS50977">
    <property type="entry name" value="HTH_TETR_2"/>
    <property type="match status" value="1"/>
</dbReference>
<feature type="domain" description="HTH tetR-type" evidence="3">
    <location>
        <begin position="17"/>
        <end position="77"/>
    </location>
</feature>
<dbReference type="InterPro" id="IPR050109">
    <property type="entry name" value="HTH-type_TetR-like_transc_reg"/>
</dbReference>
<dbReference type="PANTHER" id="PTHR30055">
    <property type="entry name" value="HTH-TYPE TRANSCRIPTIONAL REGULATOR RUTR"/>
    <property type="match status" value="1"/>
</dbReference>
<accession>A0ABV2XGF6</accession>
<dbReference type="InterPro" id="IPR001647">
    <property type="entry name" value="HTH_TetR"/>
</dbReference>
<dbReference type="InterPro" id="IPR009057">
    <property type="entry name" value="Homeodomain-like_sf"/>
</dbReference>
<comment type="caution">
    <text evidence="4">The sequence shown here is derived from an EMBL/GenBank/DDBJ whole genome shotgun (WGS) entry which is preliminary data.</text>
</comment>
<evidence type="ECO:0000259" key="3">
    <source>
        <dbReference type="PROSITE" id="PS50977"/>
    </source>
</evidence>
<evidence type="ECO:0000256" key="2">
    <source>
        <dbReference type="PROSITE-ProRule" id="PRU00335"/>
    </source>
</evidence>
<organism evidence="4 5">
    <name type="scientific">Nocardia niwae</name>
    <dbReference type="NCBI Taxonomy" id="626084"/>
    <lineage>
        <taxon>Bacteria</taxon>
        <taxon>Bacillati</taxon>
        <taxon>Actinomycetota</taxon>
        <taxon>Actinomycetes</taxon>
        <taxon>Mycobacteriales</taxon>
        <taxon>Nocardiaceae</taxon>
        <taxon>Nocardia</taxon>
    </lineage>
</organism>